<gene>
    <name evidence="1" type="ORF">A8145_16555</name>
</gene>
<evidence type="ECO:0000313" key="1">
    <source>
        <dbReference type="EMBL" id="OBQ65752.1"/>
    </source>
</evidence>
<protein>
    <submittedName>
        <fullName evidence="1">Uncharacterized protein</fullName>
    </submittedName>
</protein>
<name>A0A6M7TYE7_RHILI</name>
<reference evidence="1 2" key="1">
    <citation type="submission" date="2016-05" db="EMBL/GenBank/DDBJ databases">
        <authorList>
            <person name="Ramsay J.P."/>
        </authorList>
    </citation>
    <scope>NUCLEOTIDE SEQUENCE [LARGE SCALE GENOMIC DNA]</scope>
    <source>
        <strain evidence="1 2">NZP2042</strain>
    </source>
</reference>
<sequence>MSQDGVRSFFRSRWLGQVPIDRLFWRDMLMVGTGISISSSAAALILLGLKMPLGLVLAVHFAPVPYNIFLTIAVWRTAETSGAKALLMMLGSALWLIATVVV</sequence>
<dbReference type="EMBL" id="LYTK01000012">
    <property type="protein sequence ID" value="OBQ65752.1"/>
    <property type="molecule type" value="Genomic_DNA"/>
</dbReference>
<dbReference type="Proteomes" id="UP000093737">
    <property type="component" value="Unassembled WGS sequence"/>
</dbReference>
<organism evidence="1 2">
    <name type="scientific">Rhizobium loti</name>
    <name type="common">Mesorhizobium loti</name>
    <dbReference type="NCBI Taxonomy" id="381"/>
    <lineage>
        <taxon>Bacteria</taxon>
        <taxon>Pseudomonadati</taxon>
        <taxon>Pseudomonadota</taxon>
        <taxon>Alphaproteobacteria</taxon>
        <taxon>Hyphomicrobiales</taxon>
        <taxon>Phyllobacteriaceae</taxon>
        <taxon>Mesorhizobium</taxon>
    </lineage>
</organism>
<proteinExistence type="predicted"/>
<evidence type="ECO:0000313" key="2">
    <source>
        <dbReference type="Proteomes" id="UP000093737"/>
    </source>
</evidence>
<accession>A0A6M7TYE7</accession>
<dbReference type="AlphaFoldDB" id="A0A6M7TYE7"/>
<comment type="caution">
    <text evidence="1">The sequence shown here is derived from an EMBL/GenBank/DDBJ whole genome shotgun (WGS) entry which is preliminary data.</text>
</comment>
<dbReference type="RefSeq" id="WP_056575317.1">
    <property type="nucleotide sequence ID" value="NZ_CP033334.1"/>
</dbReference>